<dbReference type="Proteomes" id="UP001500748">
    <property type="component" value="Unassembled WGS sequence"/>
</dbReference>
<accession>A0ABP7GAH9</accession>
<keyword evidence="2" id="KW-1185">Reference proteome</keyword>
<protein>
    <submittedName>
        <fullName evidence="1">Uncharacterized protein</fullName>
    </submittedName>
</protein>
<dbReference type="RefSeq" id="WP_345139646.1">
    <property type="nucleotide sequence ID" value="NZ_BAABDU010000002.1"/>
</dbReference>
<reference evidence="2" key="1">
    <citation type="journal article" date="2019" name="Int. J. Syst. Evol. Microbiol.">
        <title>The Global Catalogue of Microorganisms (GCM) 10K type strain sequencing project: providing services to taxonomists for standard genome sequencing and annotation.</title>
        <authorList>
            <consortium name="The Broad Institute Genomics Platform"/>
            <consortium name="The Broad Institute Genome Sequencing Center for Infectious Disease"/>
            <person name="Wu L."/>
            <person name="Ma J."/>
        </authorList>
    </citation>
    <scope>NUCLEOTIDE SEQUENCE [LARGE SCALE GENOMIC DNA]</scope>
    <source>
        <strain evidence="2">JCM 17337</strain>
    </source>
</reference>
<organism evidence="1 2">
    <name type="scientific">Flavobacterium ginsengiterrae</name>
    <dbReference type="NCBI Taxonomy" id="871695"/>
    <lineage>
        <taxon>Bacteria</taxon>
        <taxon>Pseudomonadati</taxon>
        <taxon>Bacteroidota</taxon>
        <taxon>Flavobacteriia</taxon>
        <taxon>Flavobacteriales</taxon>
        <taxon>Flavobacteriaceae</taxon>
        <taxon>Flavobacterium</taxon>
    </lineage>
</organism>
<name>A0ABP7GAH9_9FLAO</name>
<gene>
    <name evidence="1" type="ORF">GCM10022423_04390</name>
</gene>
<dbReference type="EMBL" id="BAABDU010000002">
    <property type="protein sequence ID" value="GAA3757212.1"/>
    <property type="molecule type" value="Genomic_DNA"/>
</dbReference>
<evidence type="ECO:0000313" key="2">
    <source>
        <dbReference type="Proteomes" id="UP001500748"/>
    </source>
</evidence>
<evidence type="ECO:0000313" key="1">
    <source>
        <dbReference type="EMBL" id="GAA3757212.1"/>
    </source>
</evidence>
<sequence>MMRFSLFVTAFLFITLSSCKSSKAVDFKESLAKSERRAFDIILGKNGSGEKKLNYLVNDDYKGALAAVDQQAIEFDKLIDDINKLSTNDVTEGEPLKIATLEYYKALKALHVFDRKEIEQQALLSELKNNELNIAQNNLIALAHQKKLLYTAVYKKEALLHTAAENFNAANGI</sequence>
<dbReference type="PROSITE" id="PS51257">
    <property type="entry name" value="PROKAR_LIPOPROTEIN"/>
    <property type="match status" value="1"/>
</dbReference>
<proteinExistence type="predicted"/>
<comment type="caution">
    <text evidence="1">The sequence shown here is derived from an EMBL/GenBank/DDBJ whole genome shotgun (WGS) entry which is preliminary data.</text>
</comment>